<evidence type="ECO:0000256" key="4">
    <source>
        <dbReference type="ARBA" id="ARBA00022755"/>
    </source>
</evidence>
<evidence type="ECO:0000313" key="10">
    <source>
        <dbReference type="Ensembl" id="ENSSGRP00000050289.1"/>
    </source>
</evidence>
<dbReference type="Gene3D" id="3.30.300.10">
    <property type="match status" value="2"/>
</dbReference>
<sequence length="575" mass="64099">PNICQLIKPKDGLCSYEGAVVILDAGAQYGKVIDRRARELFVQSEILPLETPAFAIREQGFRAIIISGGPNSVYAEDAPWFDPAIFTIGKPVLGICYGMQMMNKVFGGTVHRKSVREDGVFNIALDNSCSLFRGLQKDEHVLLTHGDSVDKVADGFKVVAQSGNIVAAIANEQKKLYGTQFHPEVDLTERGMDMLRNFLFEIAGCSSNFTVQNRQLNCIREITEKVDKSKVLVNHFHNDQRNLQRAAQIADCFKTCLFWALNSSTNTSNLMSAKLFAGSYECLALQGKVIEPLKDFHKDEVRALGRELGLPEEIVSRHPFPGPGLAIRVICADEPYICKDFAETNNILKIITDFSASVKKPHTLLQRVKSCISDEEEEKLMQITSLHSLNAFLLPIKTVGVQGDSRSYSYVCGVSSKEGPHWDSLMFLARLIPRICHSINRVVYIFGSHVKEPPTDITPTFLTTGVLSTLRQADFVAHSILRESGYSSKISQMPVILTPLHFDRDPLQKQPSCRRCVVIRTFITSDFMTGIAATPDNQIPEEVVLKMVNEIKKIPGISRVMYDLTSKPPGTTEWE</sequence>
<dbReference type="PROSITE" id="PS51273">
    <property type="entry name" value="GATASE_TYPE_1"/>
    <property type="match status" value="1"/>
</dbReference>
<dbReference type="GO" id="GO:0005524">
    <property type="term" value="F:ATP binding"/>
    <property type="evidence" value="ECO:0007669"/>
    <property type="project" value="UniProtKB-KW"/>
</dbReference>
<evidence type="ECO:0000256" key="2">
    <source>
        <dbReference type="ARBA" id="ARBA00022741"/>
    </source>
</evidence>
<name>A0A672NKV0_SINGR</name>
<evidence type="ECO:0000256" key="7">
    <source>
        <dbReference type="ARBA" id="ARBA00031356"/>
    </source>
</evidence>
<keyword evidence="4" id="KW-0658">Purine biosynthesis</keyword>
<dbReference type="InterPro" id="IPR029062">
    <property type="entry name" value="Class_I_gatase-like"/>
</dbReference>
<reference evidence="10" key="1">
    <citation type="submission" date="2025-08" db="UniProtKB">
        <authorList>
            <consortium name="Ensembl"/>
        </authorList>
    </citation>
    <scope>IDENTIFICATION</scope>
</reference>
<dbReference type="OMA" id="VVMSHFD"/>
<dbReference type="GO" id="GO:0003921">
    <property type="term" value="F:GMP synthase activity"/>
    <property type="evidence" value="ECO:0007669"/>
    <property type="project" value="TreeGrafter"/>
</dbReference>
<evidence type="ECO:0000256" key="1">
    <source>
        <dbReference type="ARBA" id="ARBA00022598"/>
    </source>
</evidence>
<dbReference type="FunFam" id="3.40.50.880:FF:000013">
    <property type="entry name" value="GMP synthase [glutamine-hydrolyzing]"/>
    <property type="match status" value="1"/>
</dbReference>
<evidence type="ECO:0000259" key="9">
    <source>
        <dbReference type="Pfam" id="PF00958"/>
    </source>
</evidence>
<dbReference type="SUPFAM" id="SSF52317">
    <property type="entry name" value="Class I glutamine amidotransferase-like"/>
    <property type="match status" value="1"/>
</dbReference>
<evidence type="ECO:0000256" key="6">
    <source>
        <dbReference type="ARBA" id="ARBA00022962"/>
    </source>
</evidence>
<dbReference type="NCBIfam" id="TIGR00888">
    <property type="entry name" value="guaA_Nterm"/>
    <property type="match status" value="1"/>
</dbReference>
<dbReference type="CDD" id="cd01742">
    <property type="entry name" value="GATase1_GMP_Synthase"/>
    <property type="match status" value="1"/>
</dbReference>
<keyword evidence="1" id="KW-0436">Ligase</keyword>
<dbReference type="Ensembl" id="ENSSGRT00000053728.1">
    <property type="protein sequence ID" value="ENSSGRP00000050289.1"/>
    <property type="gene ID" value="ENSSGRG00000026086.1"/>
</dbReference>
<dbReference type="PANTHER" id="PTHR11922:SF2">
    <property type="entry name" value="GMP SYNTHASE [GLUTAMINE-HYDROLYZING]"/>
    <property type="match status" value="1"/>
</dbReference>
<gene>
    <name evidence="10" type="primary">LOC107566581</name>
</gene>
<keyword evidence="5" id="KW-0067">ATP-binding</keyword>
<evidence type="ECO:0000259" key="8">
    <source>
        <dbReference type="Pfam" id="PF00117"/>
    </source>
</evidence>
<dbReference type="Gene3D" id="3.40.50.620">
    <property type="entry name" value="HUPs"/>
    <property type="match status" value="1"/>
</dbReference>
<dbReference type="InterPro" id="IPR017926">
    <property type="entry name" value="GATASE"/>
</dbReference>
<feature type="domain" description="GMP synthase C-terminal" evidence="9">
    <location>
        <begin position="481"/>
        <end position="574"/>
    </location>
</feature>
<keyword evidence="11" id="KW-1185">Reference proteome</keyword>
<dbReference type="SUPFAM" id="SSF52402">
    <property type="entry name" value="Adenine nucleotide alpha hydrolases-like"/>
    <property type="match status" value="1"/>
</dbReference>
<dbReference type="Pfam" id="PF00117">
    <property type="entry name" value="GATase"/>
    <property type="match status" value="1"/>
</dbReference>
<dbReference type="FunFam" id="3.30.300.10:FF:000009">
    <property type="entry name" value="GMP synthase [glutamine-hydrolyzing]"/>
    <property type="match status" value="1"/>
</dbReference>
<keyword evidence="3" id="KW-0332">GMP biosynthesis</keyword>
<dbReference type="InterPro" id="IPR001674">
    <property type="entry name" value="GMP_synth_C"/>
</dbReference>
<organism evidence="10 11">
    <name type="scientific">Sinocyclocheilus grahami</name>
    <name type="common">Dianchi golden-line fish</name>
    <name type="synonym">Barbus grahami</name>
    <dbReference type="NCBI Taxonomy" id="75366"/>
    <lineage>
        <taxon>Eukaryota</taxon>
        <taxon>Metazoa</taxon>
        <taxon>Chordata</taxon>
        <taxon>Craniata</taxon>
        <taxon>Vertebrata</taxon>
        <taxon>Euteleostomi</taxon>
        <taxon>Actinopterygii</taxon>
        <taxon>Neopterygii</taxon>
        <taxon>Teleostei</taxon>
        <taxon>Ostariophysi</taxon>
        <taxon>Cypriniformes</taxon>
        <taxon>Cyprinidae</taxon>
        <taxon>Cyprininae</taxon>
        <taxon>Sinocyclocheilus</taxon>
    </lineage>
</organism>
<accession>A0A672NKV0</accession>
<keyword evidence="2" id="KW-0547">Nucleotide-binding</keyword>
<dbReference type="GO" id="GO:0005829">
    <property type="term" value="C:cytosol"/>
    <property type="evidence" value="ECO:0007669"/>
    <property type="project" value="TreeGrafter"/>
</dbReference>
<dbReference type="InterPro" id="IPR014729">
    <property type="entry name" value="Rossmann-like_a/b/a_fold"/>
</dbReference>
<proteinExistence type="predicted"/>
<dbReference type="PRINTS" id="PR00096">
    <property type="entry name" value="GATASE"/>
</dbReference>
<protein>
    <recommendedName>
        <fullName evidence="7">Glutamine amidotransferase</fullName>
    </recommendedName>
</protein>
<dbReference type="Pfam" id="PF00958">
    <property type="entry name" value="GMP_synt_C"/>
    <property type="match status" value="1"/>
</dbReference>
<feature type="domain" description="Glutamine amidotransferase" evidence="8">
    <location>
        <begin position="21"/>
        <end position="201"/>
    </location>
</feature>
<dbReference type="PANTHER" id="PTHR11922">
    <property type="entry name" value="GMP SYNTHASE-RELATED"/>
    <property type="match status" value="1"/>
</dbReference>
<dbReference type="Gene3D" id="3.40.50.880">
    <property type="match status" value="1"/>
</dbReference>
<evidence type="ECO:0000256" key="5">
    <source>
        <dbReference type="ARBA" id="ARBA00022840"/>
    </source>
</evidence>
<evidence type="ECO:0000313" key="11">
    <source>
        <dbReference type="Proteomes" id="UP000472262"/>
    </source>
</evidence>
<dbReference type="InterPro" id="IPR004739">
    <property type="entry name" value="GMP_synth_GATase"/>
</dbReference>
<reference evidence="10" key="2">
    <citation type="submission" date="2025-09" db="UniProtKB">
        <authorList>
            <consortium name="Ensembl"/>
        </authorList>
    </citation>
    <scope>IDENTIFICATION</scope>
</reference>
<evidence type="ECO:0000256" key="3">
    <source>
        <dbReference type="ARBA" id="ARBA00022749"/>
    </source>
</evidence>
<keyword evidence="6" id="KW-0315">Glutamine amidotransferase</keyword>
<dbReference type="FunFam" id="3.30.300.10:FF:000008">
    <property type="entry name" value="GMP synthase [glutamine-hydrolyzing]"/>
    <property type="match status" value="1"/>
</dbReference>
<dbReference type="Proteomes" id="UP000472262">
    <property type="component" value="Unassembled WGS sequence"/>
</dbReference>
<dbReference type="SUPFAM" id="SSF54810">
    <property type="entry name" value="GMP synthetase C-terminal dimerisation domain"/>
    <property type="match status" value="2"/>
</dbReference>
<dbReference type="PRINTS" id="PR00097">
    <property type="entry name" value="ANTSNTHASEII"/>
</dbReference>
<dbReference type="AlphaFoldDB" id="A0A672NKV0"/>